<name>A0ABV7GMN7_9RHOB</name>
<gene>
    <name evidence="1" type="ORF">ACFOGP_08240</name>
</gene>
<reference evidence="2" key="1">
    <citation type="journal article" date="2019" name="Int. J. Syst. Evol. Microbiol.">
        <title>The Global Catalogue of Microorganisms (GCM) 10K type strain sequencing project: providing services to taxonomists for standard genome sequencing and annotation.</title>
        <authorList>
            <consortium name="The Broad Institute Genomics Platform"/>
            <consortium name="The Broad Institute Genome Sequencing Center for Infectious Disease"/>
            <person name="Wu L."/>
            <person name="Ma J."/>
        </authorList>
    </citation>
    <scope>NUCLEOTIDE SEQUENCE [LARGE SCALE GENOMIC DNA]</scope>
    <source>
        <strain evidence="2">KCTC 52366</strain>
    </source>
</reference>
<comment type="caution">
    <text evidence="1">The sequence shown here is derived from an EMBL/GenBank/DDBJ whole genome shotgun (WGS) entry which is preliminary data.</text>
</comment>
<dbReference type="Proteomes" id="UP001595632">
    <property type="component" value="Unassembled WGS sequence"/>
</dbReference>
<dbReference type="RefSeq" id="WP_275633487.1">
    <property type="nucleotide sequence ID" value="NZ_JARGYD010000005.1"/>
</dbReference>
<dbReference type="Pfam" id="PF09998">
    <property type="entry name" value="DUF2239"/>
    <property type="match status" value="1"/>
</dbReference>
<evidence type="ECO:0000313" key="1">
    <source>
        <dbReference type="EMBL" id="MFC3142695.1"/>
    </source>
</evidence>
<accession>A0ABV7GMN7</accession>
<organism evidence="1 2">
    <name type="scientific">Psychromarinibacter halotolerans</name>
    <dbReference type="NCBI Taxonomy" id="1775175"/>
    <lineage>
        <taxon>Bacteria</taxon>
        <taxon>Pseudomonadati</taxon>
        <taxon>Pseudomonadota</taxon>
        <taxon>Alphaproteobacteria</taxon>
        <taxon>Rhodobacterales</taxon>
        <taxon>Paracoccaceae</taxon>
        <taxon>Psychromarinibacter</taxon>
    </lineage>
</organism>
<proteinExistence type="predicted"/>
<dbReference type="EMBL" id="JBHRTB010000010">
    <property type="protein sequence ID" value="MFC3142695.1"/>
    <property type="molecule type" value="Genomic_DNA"/>
</dbReference>
<protein>
    <submittedName>
        <fullName evidence="1">DUF2239 family protein</fullName>
    </submittedName>
</protein>
<evidence type="ECO:0000313" key="2">
    <source>
        <dbReference type="Proteomes" id="UP001595632"/>
    </source>
</evidence>
<sequence length="175" mass="18740">MELTVFEDARLLARGTVADVAAKMQSAVARGGSVLAFDDATGKVVDLDLRGTPQEVAARHAEAPARRGRPKLGVKAREVTLLPRHWDWLSGQRGGASATLRRLVEQAMRAESATSRQAQDAAYSAATALAGDRPGYEEAMRALFAGDTAGMQVHMAAWPEDIRDYVGRLLKATPA</sequence>
<keyword evidence="2" id="KW-1185">Reference proteome</keyword>
<dbReference type="InterPro" id="IPR018715">
    <property type="entry name" value="DUF2239"/>
</dbReference>